<feature type="region of interest" description="Disordered" evidence="4">
    <location>
        <begin position="703"/>
        <end position="729"/>
    </location>
</feature>
<evidence type="ECO:0000313" key="7">
    <source>
        <dbReference type="Proteomes" id="UP001218579"/>
    </source>
</evidence>
<evidence type="ECO:0000256" key="3">
    <source>
        <dbReference type="ARBA" id="ARBA00022729"/>
    </source>
</evidence>
<name>A0ABT5HGH2_9CAUL</name>
<evidence type="ECO:0000256" key="4">
    <source>
        <dbReference type="SAM" id="MobiDB-lite"/>
    </source>
</evidence>
<dbReference type="Proteomes" id="UP001218579">
    <property type="component" value="Unassembled WGS sequence"/>
</dbReference>
<evidence type="ECO:0000259" key="5">
    <source>
        <dbReference type="Pfam" id="PF01464"/>
    </source>
</evidence>
<keyword evidence="7" id="KW-1185">Reference proteome</keyword>
<comment type="similarity">
    <text evidence="1">Belongs to the transglycosylase Slt family.</text>
</comment>
<feature type="domain" description="Transglycosylase SLT" evidence="5">
    <location>
        <begin position="542"/>
        <end position="638"/>
    </location>
</feature>
<proteinExistence type="inferred from homology"/>
<dbReference type="Gene3D" id="1.10.530.10">
    <property type="match status" value="1"/>
</dbReference>
<dbReference type="InterPro" id="IPR023346">
    <property type="entry name" value="Lysozyme-like_dom_sf"/>
</dbReference>
<protein>
    <submittedName>
        <fullName evidence="6">Lytic transglycosylase domain-containing protein</fullName>
    </submittedName>
</protein>
<evidence type="ECO:0000256" key="1">
    <source>
        <dbReference type="ARBA" id="ARBA00007734"/>
    </source>
</evidence>
<accession>A0ABT5HGH2</accession>
<dbReference type="PANTHER" id="PTHR37423">
    <property type="entry name" value="SOLUBLE LYTIC MUREIN TRANSGLYCOSYLASE-RELATED"/>
    <property type="match status" value="1"/>
</dbReference>
<dbReference type="CDD" id="cd13401">
    <property type="entry name" value="Slt70-like"/>
    <property type="match status" value="1"/>
</dbReference>
<dbReference type="PANTHER" id="PTHR37423:SF2">
    <property type="entry name" value="MEMBRANE-BOUND LYTIC MUREIN TRANSGLYCOSYLASE C"/>
    <property type="match status" value="1"/>
</dbReference>
<dbReference type="PROSITE" id="PS00922">
    <property type="entry name" value="TRANSGLYCOSYLASE"/>
    <property type="match status" value="1"/>
</dbReference>
<sequence length="729" mass="80208">MMIKPALKTLLSSGISKWVVIVAGSLTLAGTGAFAIEKAQEDAVETAESRAIDSTSTARPYQPAALPQAEMETLQSALRAVKSGNFSLAESLRNSLNDPVARKIVLWNILDNEGASIYGFATLDAARRDLIGWPRESRRVLAAEKLISTSGLSPQQVVDWFNGAPPMTVDGAIALIMAYDQLGKTEDARATARFWWRDQSFEALDQQRFYGLFGKYLTQEDHVARLNSLLLGPQGPASRAMLDYVSDGDRAVAQAAFALRAGTADATQKWEAALALSPNNSVLAYERARFLRKKDLEPLGFPLLMQFPAAPQNDAAINNLWVERLSYFREALKAKDYRAAYNAMNNGGFPNGEKKAEAEFFAGWMALTKLNDPARAIAHFQSLEGAGTSPITQGRAHYWLGRAYETAGDAANAQLNYQEGGQYIYSFYGQLAAEKAGHAHIILTKDPVPTAADRDRFNNRDMTKAARILGSMGERDLFRGMVLALDDVLPNAEEQALLVDLASTYDTQDTAMRIARVSMQRGFYLPERAYPLRAVPNVKAPENAFVLAITRQESGFDPMVRSHANARGMMQLIPPTARAVARRMSLSYSDAKLYEPEFNMTLGAYHLGELVDRFGGSYVMAAAGYNAGPNRPPRWITECADPRGDGGDPIMFIECAQFTETRNYMMRVMENMQVYRARLNGGQAVLRPMADLKRGMIITYTPLSEDDSGTGETPSGPINYLDLKKQSGN</sequence>
<dbReference type="EMBL" id="JAQQKV010000001">
    <property type="protein sequence ID" value="MDC7674724.1"/>
    <property type="molecule type" value="Genomic_DNA"/>
</dbReference>
<comment type="similarity">
    <text evidence="2">Belongs to the virb1 family.</text>
</comment>
<keyword evidence="3" id="KW-0732">Signal</keyword>
<dbReference type="Pfam" id="PF01464">
    <property type="entry name" value="SLT"/>
    <property type="match status" value="1"/>
</dbReference>
<dbReference type="SUPFAM" id="SSF48435">
    <property type="entry name" value="Bacterial muramidases"/>
    <property type="match status" value="1"/>
</dbReference>
<dbReference type="RefSeq" id="WP_272743046.1">
    <property type="nucleotide sequence ID" value="NZ_JAQQKV010000001.1"/>
</dbReference>
<dbReference type="Gene3D" id="1.25.20.10">
    <property type="entry name" value="Bacterial muramidases"/>
    <property type="match status" value="1"/>
</dbReference>
<dbReference type="SUPFAM" id="SSF53955">
    <property type="entry name" value="Lysozyme-like"/>
    <property type="match status" value="1"/>
</dbReference>
<reference evidence="6 7" key="1">
    <citation type="submission" date="2023-01" db="EMBL/GenBank/DDBJ databases">
        <title>Novel species of the genus Asticcacaulis isolated from rivers.</title>
        <authorList>
            <person name="Lu H."/>
        </authorList>
    </citation>
    <scope>NUCLEOTIDE SEQUENCE [LARGE SCALE GENOMIC DNA]</scope>
    <source>
        <strain evidence="6 7">LKC15W</strain>
    </source>
</reference>
<comment type="caution">
    <text evidence="6">The sequence shown here is derived from an EMBL/GenBank/DDBJ whole genome shotgun (WGS) entry which is preliminary data.</text>
</comment>
<dbReference type="InterPro" id="IPR000189">
    <property type="entry name" value="Transglyc_AS"/>
</dbReference>
<dbReference type="InterPro" id="IPR008258">
    <property type="entry name" value="Transglycosylase_SLT_dom_1"/>
</dbReference>
<gene>
    <name evidence="6" type="ORF">PQU98_01125</name>
</gene>
<evidence type="ECO:0000256" key="2">
    <source>
        <dbReference type="ARBA" id="ARBA00009387"/>
    </source>
</evidence>
<evidence type="ECO:0000313" key="6">
    <source>
        <dbReference type="EMBL" id="MDC7674724.1"/>
    </source>
</evidence>
<organism evidence="6 7">
    <name type="scientific">Asticcacaulis machinosus</name>
    <dbReference type="NCBI Taxonomy" id="2984211"/>
    <lineage>
        <taxon>Bacteria</taxon>
        <taxon>Pseudomonadati</taxon>
        <taxon>Pseudomonadota</taxon>
        <taxon>Alphaproteobacteria</taxon>
        <taxon>Caulobacterales</taxon>
        <taxon>Caulobacteraceae</taxon>
        <taxon>Asticcacaulis</taxon>
    </lineage>
</organism>
<dbReference type="InterPro" id="IPR008939">
    <property type="entry name" value="Lytic_TGlycosylase_superhlx_U"/>
</dbReference>